<dbReference type="PANTHER" id="PTHR43364">
    <property type="entry name" value="NADH-SPECIFIC METHYLGLYOXAL REDUCTASE-RELATED"/>
    <property type="match status" value="1"/>
</dbReference>
<feature type="domain" description="NADP-dependent oxidoreductase" evidence="3">
    <location>
        <begin position="67"/>
        <end position="138"/>
    </location>
</feature>
<protein>
    <submittedName>
        <fullName evidence="4">Aldo/keto reductase</fullName>
    </submittedName>
</protein>
<evidence type="ECO:0000313" key="4">
    <source>
        <dbReference type="EMBL" id="CAI77913.1"/>
    </source>
</evidence>
<dbReference type="InterPro" id="IPR036812">
    <property type="entry name" value="NAD(P)_OxRdtase_dom_sf"/>
</dbReference>
<dbReference type="Pfam" id="PF00248">
    <property type="entry name" value="Aldo_ket_red"/>
    <property type="match status" value="1"/>
</dbReference>
<keyword evidence="1" id="KW-0560">Oxidoreductase</keyword>
<evidence type="ECO:0000256" key="1">
    <source>
        <dbReference type="ARBA" id="ARBA00023002"/>
    </source>
</evidence>
<dbReference type="InterPro" id="IPR050523">
    <property type="entry name" value="AKR_Detox_Biosynth"/>
</dbReference>
<evidence type="ECO:0000259" key="3">
    <source>
        <dbReference type="Pfam" id="PF00248"/>
    </source>
</evidence>
<dbReference type="GO" id="GO:0016491">
    <property type="term" value="F:oxidoreductase activity"/>
    <property type="evidence" value="ECO:0007669"/>
    <property type="project" value="UniProtKB-KW"/>
</dbReference>
<sequence>MLRAAIVVMMAEGVSAFSVTNGVAMMGRTRSLFSTVSRPTNRRMATSMKAMEYVKLGNSDLKVSRCCLGTMTWGQQNTMEEGVEQLNVAFDEFGVNFIDTAEMYPIPVKAETQGDTDRTISKWLKTKRREDVVLATKVTGYSDRITWLPGRLFE</sequence>
<dbReference type="Gene3D" id="3.20.20.100">
    <property type="entry name" value="NADP-dependent oxidoreductase domain"/>
    <property type="match status" value="1"/>
</dbReference>
<feature type="non-terminal residue" evidence="4">
    <location>
        <position position="154"/>
    </location>
</feature>
<proteinExistence type="evidence at transcript level"/>
<feature type="signal peptide" evidence="2">
    <location>
        <begin position="1"/>
        <end position="16"/>
    </location>
</feature>
<accession>A0PCZ1</accession>
<keyword evidence="2" id="KW-0732">Signal</keyword>
<organism evidence="4">
    <name type="scientific">Guillardia theta</name>
    <name type="common">Cryptophyte</name>
    <name type="synonym">Cryptomonas phi</name>
    <dbReference type="NCBI Taxonomy" id="55529"/>
    <lineage>
        <taxon>Eukaryota</taxon>
        <taxon>Cryptophyceae</taxon>
        <taxon>Pyrenomonadales</taxon>
        <taxon>Geminigeraceae</taxon>
        <taxon>Guillardia</taxon>
    </lineage>
</organism>
<dbReference type="AlphaFoldDB" id="A0PCZ1"/>
<evidence type="ECO:0000256" key="2">
    <source>
        <dbReference type="SAM" id="SignalP"/>
    </source>
</evidence>
<dbReference type="InterPro" id="IPR023210">
    <property type="entry name" value="NADP_OxRdtase_dom"/>
</dbReference>
<dbReference type="PANTHER" id="PTHR43364:SF4">
    <property type="entry name" value="NAD(P)-LINKED OXIDOREDUCTASE SUPERFAMILY PROTEIN"/>
    <property type="match status" value="1"/>
</dbReference>
<gene>
    <name evidence="4" type="primary">akr</name>
</gene>
<feature type="chain" id="PRO_5002629046" evidence="2">
    <location>
        <begin position="17"/>
        <end position="154"/>
    </location>
</feature>
<dbReference type="EMBL" id="AJ937537">
    <property type="protein sequence ID" value="CAI77913.1"/>
    <property type="molecule type" value="mRNA"/>
</dbReference>
<reference evidence="4" key="1">
    <citation type="submission" date="2005-04" db="EMBL/GenBank/DDBJ databases">
        <title>Protein Targeting into the Complex Plastid of Cryptophytes.</title>
        <authorList>
            <person name="Gould S.B."/>
            <person name="Sommer M.S."/>
            <person name="Maier U.G."/>
        </authorList>
    </citation>
    <scope>NUCLEOTIDE SEQUENCE</scope>
</reference>
<dbReference type="SUPFAM" id="SSF51430">
    <property type="entry name" value="NAD(P)-linked oxidoreductase"/>
    <property type="match status" value="1"/>
</dbReference>
<name>A0PCZ1_GUITH</name>